<keyword evidence="7" id="KW-0505">Motor protein</keyword>
<evidence type="ECO:0000256" key="6">
    <source>
        <dbReference type="ARBA" id="ARBA00023017"/>
    </source>
</evidence>
<evidence type="ECO:0000256" key="9">
    <source>
        <dbReference type="ARBA" id="ARBA00023273"/>
    </source>
</evidence>
<dbReference type="InterPro" id="IPR025875">
    <property type="entry name" value="Leu-rich_rpt_4"/>
</dbReference>
<dbReference type="GO" id="GO:0005874">
    <property type="term" value="C:microtubule"/>
    <property type="evidence" value="ECO:0007669"/>
    <property type="project" value="UniProtKB-KW"/>
</dbReference>
<comment type="caution">
    <text evidence="12">The sequence shown here is derived from an EMBL/GenBank/DDBJ whole genome shotgun (WGS) entry which is preliminary data.</text>
</comment>
<protein>
    <recommendedName>
        <fullName evidence="11">Dynein axonemal light chain 1</fullName>
    </recommendedName>
</protein>
<evidence type="ECO:0000256" key="2">
    <source>
        <dbReference type="ARBA" id="ARBA00022490"/>
    </source>
</evidence>
<organism evidence="12 13">
    <name type="scientific">Chlamydomonas eustigma</name>
    <dbReference type="NCBI Taxonomy" id="1157962"/>
    <lineage>
        <taxon>Eukaryota</taxon>
        <taxon>Viridiplantae</taxon>
        <taxon>Chlorophyta</taxon>
        <taxon>core chlorophytes</taxon>
        <taxon>Chlorophyceae</taxon>
        <taxon>CS clade</taxon>
        <taxon>Chlamydomonadales</taxon>
        <taxon>Chlamydomonadaceae</taxon>
        <taxon>Chlamydomonas</taxon>
    </lineage>
</organism>
<name>A0A250X2N9_9CHLO</name>
<evidence type="ECO:0000256" key="11">
    <source>
        <dbReference type="ARBA" id="ARBA00049760"/>
    </source>
</evidence>
<proteinExistence type="inferred from homology"/>
<gene>
    <name evidence="12" type="ORF">CEUSTIGMA_g4799.t1</name>
</gene>
<keyword evidence="13" id="KW-1185">Reference proteome</keyword>
<evidence type="ECO:0000256" key="10">
    <source>
        <dbReference type="ARBA" id="ARBA00049659"/>
    </source>
</evidence>
<comment type="subcellular location">
    <subcellularLocation>
        <location evidence="1">Cytoplasm</location>
        <location evidence="1">Cytoskeleton</location>
        <location evidence="1">Cilium axoneme</location>
    </subcellularLocation>
</comment>
<dbReference type="GO" id="GO:0030286">
    <property type="term" value="C:dynein complex"/>
    <property type="evidence" value="ECO:0007669"/>
    <property type="project" value="UniProtKB-KW"/>
</dbReference>
<dbReference type="SMART" id="SM00365">
    <property type="entry name" value="LRR_SD22"/>
    <property type="match status" value="4"/>
</dbReference>
<keyword evidence="8" id="KW-0206">Cytoskeleton</keyword>
<sequence>MPSTIKDAIKLFEERKNVVATEQEKVELNGTCPAIEKMDATLSTLKACKHLALSTNNIEKISSLSGMENLRILSLGRNLIKKIENLDAVAETLEELWISYNQIANLGGIEKLVNLKVLFMSNNKIAAWSEIDRLAAVDKLEDLLLVGNPLYNEARDGNTLSDYRIEVIKRLPNLKKLDGIPVDVDERDAAKAARG</sequence>
<keyword evidence="3" id="KW-0433">Leucine-rich repeat</keyword>
<dbReference type="Pfam" id="PF12799">
    <property type="entry name" value="LRR_4"/>
    <property type="match status" value="2"/>
</dbReference>
<dbReference type="SUPFAM" id="SSF52058">
    <property type="entry name" value="L domain-like"/>
    <property type="match status" value="1"/>
</dbReference>
<evidence type="ECO:0000256" key="8">
    <source>
        <dbReference type="ARBA" id="ARBA00023212"/>
    </source>
</evidence>
<dbReference type="InterPro" id="IPR032675">
    <property type="entry name" value="LRR_dom_sf"/>
</dbReference>
<reference evidence="12 13" key="1">
    <citation type="submission" date="2017-08" db="EMBL/GenBank/DDBJ databases">
        <title>Acidophilic green algal genome provides insights into adaptation to an acidic environment.</title>
        <authorList>
            <person name="Hirooka S."/>
            <person name="Hirose Y."/>
            <person name="Kanesaki Y."/>
            <person name="Higuchi S."/>
            <person name="Fujiwara T."/>
            <person name="Onuma R."/>
            <person name="Era A."/>
            <person name="Ohbayashi R."/>
            <person name="Uzuka A."/>
            <person name="Nozaki H."/>
            <person name="Yoshikawa H."/>
            <person name="Miyagishima S.Y."/>
        </authorList>
    </citation>
    <scope>NUCLEOTIDE SEQUENCE [LARGE SCALE GENOMIC DNA]</scope>
    <source>
        <strain evidence="12 13">NIES-2499</strain>
    </source>
</reference>
<dbReference type="PANTHER" id="PTHR15454:SF73">
    <property type="entry name" value="DYNEIN AXONEMAL LIGHT CHAIN 1"/>
    <property type="match status" value="1"/>
</dbReference>
<keyword evidence="4" id="KW-0493">Microtubule</keyword>
<dbReference type="EMBL" id="BEGY01000024">
    <property type="protein sequence ID" value="GAX77353.1"/>
    <property type="molecule type" value="Genomic_DNA"/>
</dbReference>
<evidence type="ECO:0000256" key="4">
    <source>
        <dbReference type="ARBA" id="ARBA00022701"/>
    </source>
</evidence>
<keyword evidence="5" id="KW-0677">Repeat</keyword>
<keyword evidence="6" id="KW-0243">Dynein</keyword>
<keyword evidence="9" id="KW-0966">Cell projection</keyword>
<dbReference type="STRING" id="1157962.A0A250X2N9"/>
<evidence type="ECO:0000256" key="5">
    <source>
        <dbReference type="ARBA" id="ARBA00022737"/>
    </source>
</evidence>
<evidence type="ECO:0000256" key="7">
    <source>
        <dbReference type="ARBA" id="ARBA00023175"/>
    </source>
</evidence>
<dbReference type="FunFam" id="3.80.10.10:FF:000049">
    <property type="entry name" value="Dynein light chain 1"/>
    <property type="match status" value="1"/>
</dbReference>
<evidence type="ECO:0000256" key="3">
    <source>
        <dbReference type="ARBA" id="ARBA00022614"/>
    </source>
</evidence>
<dbReference type="PROSITE" id="PS51450">
    <property type="entry name" value="LRR"/>
    <property type="match status" value="3"/>
</dbReference>
<comment type="similarity">
    <text evidence="10">Belongs to the dynein light chain LC1-type family.</text>
</comment>
<dbReference type="Gene3D" id="3.80.10.10">
    <property type="entry name" value="Ribonuclease Inhibitor"/>
    <property type="match status" value="1"/>
</dbReference>
<keyword evidence="2" id="KW-0963">Cytoplasm</keyword>
<dbReference type="GO" id="GO:0005930">
    <property type="term" value="C:axoneme"/>
    <property type="evidence" value="ECO:0007669"/>
    <property type="project" value="UniProtKB-SubCell"/>
</dbReference>
<evidence type="ECO:0000313" key="13">
    <source>
        <dbReference type="Proteomes" id="UP000232323"/>
    </source>
</evidence>
<dbReference type="OrthoDB" id="266138at2759"/>
<evidence type="ECO:0000256" key="1">
    <source>
        <dbReference type="ARBA" id="ARBA00004430"/>
    </source>
</evidence>
<dbReference type="PANTHER" id="PTHR15454">
    <property type="entry name" value="NISCHARIN RELATED"/>
    <property type="match status" value="1"/>
</dbReference>
<dbReference type="InterPro" id="IPR001611">
    <property type="entry name" value="Leu-rich_rpt"/>
</dbReference>
<dbReference type="AlphaFoldDB" id="A0A250X2N9"/>
<evidence type="ECO:0000313" key="12">
    <source>
        <dbReference type="EMBL" id="GAX77353.1"/>
    </source>
</evidence>
<dbReference type="Proteomes" id="UP000232323">
    <property type="component" value="Unassembled WGS sequence"/>
</dbReference>
<accession>A0A250X2N9</accession>